<dbReference type="Gene3D" id="3.40.1190.20">
    <property type="match status" value="1"/>
</dbReference>
<name>A0A0W7WDY2_9RHOB</name>
<dbReference type="InterPro" id="IPR011611">
    <property type="entry name" value="PfkB_dom"/>
</dbReference>
<sequence length="338" mass="36092">MTRAGVLTAGTWVVDRNITVDLWPDEDMLATVQDMTPAGGGPGCNFAVALRRLDPEIPVETQGLIGAGEWGDFLLGVADAHGIDRRGLRRSEEAGTPMTDAYLSARSGRRTHIFFPGTAPLLTPDHFDLSATGAGLLHLGLPGIHDRMDAPWEGDANGWVTVLRRGRAAGLRTNMELVTAEDSLIRRLVLPCLPHLDTLVVNDAEIGALAGRDTLQGGTTDMEEVTRAVQEVLGRGAMSEIVVHFPTGAVYADRDGTLHHAPSVAIPDAERVGANGAGDAFAAGYFLAHLRGWPPQDRLRMGHASAAASLRAADTCSGITTWRDCLDRAAAWGWRDTQ</sequence>
<dbReference type="OrthoDB" id="9813569at2"/>
<accession>A0A0W7WDY2</accession>
<dbReference type="STRING" id="1685382.AVJ23_20440"/>
<dbReference type="EMBL" id="LPXO01000021">
    <property type="protein sequence ID" value="KUF08859.1"/>
    <property type="molecule type" value="Genomic_DNA"/>
</dbReference>
<keyword evidence="2" id="KW-0418">Kinase</keyword>
<dbReference type="RefSeq" id="WP_058864092.1">
    <property type="nucleotide sequence ID" value="NZ_LPXO01000021.1"/>
</dbReference>
<protein>
    <recommendedName>
        <fullName evidence="3">Carbohydrate kinase PfkB domain-containing protein</fullName>
    </recommendedName>
</protein>
<reference evidence="4 5" key="1">
    <citation type="submission" date="2015-12" db="EMBL/GenBank/DDBJ databases">
        <authorList>
            <person name="Shamseldin A."/>
            <person name="Moawad H."/>
            <person name="Abd El-Rahim W.M."/>
            <person name="Sadowsky M.J."/>
        </authorList>
    </citation>
    <scope>NUCLEOTIDE SEQUENCE [LARGE SCALE GENOMIC DNA]</scope>
    <source>
        <strain evidence="4 5">SJ5A-1</strain>
    </source>
</reference>
<evidence type="ECO:0000256" key="2">
    <source>
        <dbReference type="ARBA" id="ARBA00022777"/>
    </source>
</evidence>
<dbReference type="SUPFAM" id="SSF53613">
    <property type="entry name" value="Ribokinase-like"/>
    <property type="match status" value="1"/>
</dbReference>
<dbReference type="InterPro" id="IPR029056">
    <property type="entry name" value="Ribokinase-like"/>
</dbReference>
<feature type="domain" description="Carbohydrate kinase PfkB" evidence="3">
    <location>
        <begin position="17"/>
        <end position="319"/>
    </location>
</feature>
<dbReference type="GO" id="GO:0016301">
    <property type="term" value="F:kinase activity"/>
    <property type="evidence" value="ECO:0007669"/>
    <property type="project" value="UniProtKB-KW"/>
</dbReference>
<dbReference type="PANTHER" id="PTHR10584:SF166">
    <property type="entry name" value="RIBOKINASE"/>
    <property type="match status" value="1"/>
</dbReference>
<dbReference type="PANTHER" id="PTHR10584">
    <property type="entry name" value="SUGAR KINASE"/>
    <property type="match status" value="1"/>
</dbReference>
<gene>
    <name evidence="4" type="ORF">AVJ23_20440</name>
</gene>
<dbReference type="Proteomes" id="UP000054396">
    <property type="component" value="Unassembled WGS sequence"/>
</dbReference>
<keyword evidence="1" id="KW-0808">Transferase</keyword>
<dbReference type="AlphaFoldDB" id="A0A0W7WDY2"/>
<dbReference type="GO" id="GO:0005829">
    <property type="term" value="C:cytosol"/>
    <property type="evidence" value="ECO:0007669"/>
    <property type="project" value="TreeGrafter"/>
</dbReference>
<dbReference type="Pfam" id="PF00294">
    <property type="entry name" value="PfkB"/>
    <property type="match status" value="1"/>
</dbReference>
<evidence type="ECO:0000313" key="4">
    <source>
        <dbReference type="EMBL" id="KUF08859.1"/>
    </source>
</evidence>
<evidence type="ECO:0000256" key="1">
    <source>
        <dbReference type="ARBA" id="ARBA00022679"/>
    </source>
</evidence>
<organism evidence="4 5">
    <name type="scientific">Pseudoponticoccus marisrubri</name>
    <dbReference type="NCBI Taxonomy" id="1685382"/>
    <lineage>
        <taxon>Bacteria</taxon>
        <taxon>Pseudomonadati</taxon>
        <taxon>Pseudomonadota</taxon>
        <taxon>Alphaproteobacteria</taxon>
        <taxon>Rhodobacterales</taxon>
        <taxon>Roseobacteraceae</taxon>
        <taxon>Pseudoponticoccus</taxon>
    </lineage>
</organism>
<comment type="caution">
    <text evidence="4">The sequence shown here is derived from an EMBL/GenBank/DDBJ whole genome shotgun (WGS) entry which is preliminary data.</text>
</comment>
<proteinExistence type="predicted"/>
<evidence type="ECO:0000313" key="5">
    <source>
        <dbReference type="Proteomes" id="UP000054396"/>
    </source>
</evidence>
<evidence type="ECO:0000259" key="3">
    <source>
        <dbReference type="Pfam" id="PF00294"/>
    </source>
</evidence>
<keyword evidence="5" id="KW-1185">Reference proteome</keyword>